<dbReference type="AlphaFoldDB" id="L8TV19"/>
<accession>L8TV19</accession>
<proteinExistence type="predicted"/>
<evidence type="ECO:0000313" key="1">
    <source>
        <dbReference type="EMBL" id="ELT45074.1"/>
    </source>
</evidence>
<name>L8TV19_9MICC</name>
<dbReference type="Gene3D" id="3.40.50.1240">
    <property type="entry name" value="Phosphoglycerate mutase-like"/>
    <property type="match status" value="1"/>
</dbReference>
<dbReference type="InterPro" id="IPR029033">
    <property type="entry name" value="His_PPase_superfam"/>
</dbReference>
<comment type="caution">
    <text evidence="1">The sequence shown here is derived from an EMBL/GenBank/DDBJ whole genome shotgun (WGS) entry which is preliminary data.</text>
</comment>
<reference evidence="2" key="1">
    <citation type="journal article" date="2013" name="Genome Announc.">
        <title>Draft Genome Sequence of the 2-Chloro-4-Nitrophenol-Degrading Bacterium Arthrobacter sp. Strain SJCon.</title>
        <authorList>
            <person name="Vikram S."/>
            <person name="Kumar S."/>
            <person name="Vaidya B."/>
            <person name="Pinnaka A.K."/>
            <person name="Raghava G.P."/>
        </authorList>
    </citation>
    <scope>NUCLEOTIDE SEQUENCE [LARGE SCALE GENOMIC DNA]</scope>
    <source>
        <strain evidence="2">SJCon</strain>
    </source>
</reference>
<protein>
    <submittedName>
        <fullName evidence="1">Phosphohistidine phosphatase SixA</fullName>
    </submittedName>
</protein>
<organism evidence="1 2">
    <name type="scientific">Arthrobacter nitrophenolicus</name>
    <dbReference type="NCBI Taxonomy" id="683150"/>
    <lineage>
        <taxon>Bacteria</taxon>
        <taxon>Bacillati</taxon>
        <taxon>Actinomycetota</taxon>
        <taxon>Actinomycetes</taxon>
        <taxon>Micrococcales</taxon>
        <taxon>Micrococcaceae</taxon>
        <taxon>Arthrobacter</taxon>
    </lineage>
</organism>
<dbReference type="EMBL" id="AOFD01000013">
    <property type="protein sequence ID" value="ELT45074.1"/>
    <property type="molecule type" value="Genomic_DNA"/>
</dbReference>
<evidence type="ECO:0000313" key="2">
    <source>
        <dbReference type="Proteomes" id="UP000011189"/>
    </source>
</evidence>
<dbReference type="Proteomes" id="UP000011189">
    <property type="component" value="Unassembled WGS sequence"/>
</dbReference>
<keyword evidence="2" id="KW-1185">Reference proteome</keyword>
<gene>
    <name evidence="1" type="ORF">G205_07940</name>
</gene>
<sequence>MCSELGDKAPTPKLEDGLYAASALRMLSVINHVPDTVTTLMLISHLPGVQDLAMHLASRDSDHDAYMDAATRFPTSALTVLETEKPWAELDGQDARITRFKVPRAH</sequence>
<dbReference type="PATRIC" id="fig|683150.5.peg.1589"/>